<feature type="domain" description="Na+/H+ antiporter NhaC-like C-terminal" evidence="10">
    <location>
        <begin position="235"/>
        <end position="425"/>
    </location>
</feature>
<feature type="transmembrane region" description="Helical" evidence="9">
    <location>
        <begin position="282"/>
        <end position="302"/>
    </location>
</feature>
<feature type="transmembrane region" description="Helical" evidence="9">
    <location>
        <begin position="236"/>
        <end position="262"/>
    </location>
</feature>
<feature type="transmembrane region" description="Helical" evidence="9">
    <location>
        <begin position="103"/>
        <end position="126"/>
    </location>
</feature>
<reference evidence="11" key="2">
    <citation type="submission" date="2021-04" db="EMBL/GenBank/DDBJ databases">
        <authorList>
            <person name="Gilroy R."/>
        </authorList>
    </citation>
    <scope>NUCLEOTIDE SEQUENCE</scope>
    <source>
        <strain evidence="11">B5-657</strain>
    </source>
</reference>
<reference evidence="11" key="1">
    <citation type="journal article" date="2021" name="PeerJ">
        <title>Extensive microbial diversity within the chicken gut microbiome revealed by metagenomics and culture.</title>
        <authorList>
            <person name="Gilroy R."/>
            <person name="Ravi A."/>
            <person name="Getino M."/>
            <person name="Pursley I."/>
            <person name="Horton D.L."/>
            <person name="Alikhan N.F."/>
            <person name="Baker D."/>
            <person name="Gharbi K."/>
            <person name="Hall N."/>
            <person name="Watson M."/>
            <person name="Adriaenssens E.M."/>
            <person name="Foster-Nyarko E."/>
            <person name="Jarju S."/>
            <person name="Secka A."/>
            <person name="Antonio M."/>
            <person name="Oren A."/>
            <person name="Chaudhuri R.R."/>
            <person name="La Ragione R."/>
            <person name="Hildebrand F."/>
            <person name="Pallen M.J."/>
        </authorList>
    </citation>
    <scope>NUCLEOTIDE SEQUENCE</scope>
    <source>
        <strain evidence="11">B5-657</strain>
    </source>
</reference>
<evidence type="ECO:0000313" key="12">
    <source>
        <dbReference type="Proteomes" id="UP000824229"/>
    </source>
</evidence>
<dbReference type="InterPro" id="IPR052180">
    <property type="entry name" value="NhaC_Na-H+_Antiporter"/>
</dbReference>
<dbReference type="PANTHER" id="PTHR33451:SF5">
    <property type="entry name" value="NA+_H+ ANTIPORTER"/>
    <property type="match status" value="1"/>
</dbReference>
<evidence type="ECO:0000256" key="7">
    <source>
        <dbReference type="ARBA" id="ARBA00023136"/>
    </source>
</evidence>
<evidence type="ECO:0000256" key="2">
    <source>
        <dbReference type="ARBA" id="ARBA00022448"/>
    </source>
</evidence>
<feature type="transmembrane region" description="Helical" evidence="9">
    <location>
        <begin position="74"/>
        <end position="91"/>
    </location>
</feature>
<dbReference type="EMBL" id="JAHLFQ010000051">
    <property type="protein sequence ID" value="MBU3803642.1"/>
    <property type="molecule type" value="Genomic_DNA"/>
</dbReference>
<dbReference type="AlphaFoldDB" id="A0A9E2NK15"/>
<evidence type="ECO:0000256" key="6">
    <source>
        <dbReference type="ARBA" id="ARBA00022989"/>
    </source>
</evidence>
<feature type="transmembrane region" description="Helical" evidence="9">
    <location>
        <begin position="36"/>
        <end position="53"/>
    </location>
</feature>
<evidence type="ECO:0000256" key="3">
    <source>
        <dbReference type="ARBA" id="ARBA00022449"/>
    </source>
</evidence>
<evidence type="ECO:0000256" key="5">
    <source>
        <dbReference type="ARBA" id="ARBA00022692"/>
    </source>
</evidence>
<accession>A0A9E2NK15</accession>
<dbReference type="InterPro" id="IPR018461">
    <property type="entry name" value="Na/H_Antiport_NhaC-like_C"/>
</dbReference>
<dbReference type="PANTHER" id="PTHR33451">
    <property type="entry name" value="MALATE-2H(+)/NA(+)-LACTATE ANTIPORTER"/>
    <property type="match status" value="1"/>
</dbReference>
<gene>
    <name evidence="11" type="ORF">H9872_02630</name>
</gene>
<feature type="transmembrane region" description="Helical" evidence="9">
    <location>
        <begin position="403"/>
        <end position="425"/>
    </location>
</feature>
<keyword evidence="3" id="KW-0050">Antiport</keyword>
<keyword evidence="2" id="KW-0813">Transport</keyword>
<organism evidence="11 12">
    <name type="scientific">Candidatus Cellulosilyticum pullistercoris</name>
    <dbReference type="NCBI Taxonomy" id="2838521"/>
    <lineage>
        <taxon>Bacteria</taxon>
        <taxon>Bacillati</taxon>
        <taxon>Bacillota</taxon>
        <taxon>Clostridia</taxon>
        <taxon>Lachnospirales</taxon>
        <taxon>Cellulosilyticaceae</taxon>
        <taxon>Cellulosilyticum</taxon>
    </lineage>
</organism>
<feature type="transmembrane region" description="Helical" evidence="9">
    <location>
        <begin position="138"/>
        <end position="162"/>
    </location>
</feature>
<evidence type="ECO:0000313" key="11">
    <source>
        <dbReference type="EMBL" id="MBU3803642.1"/>
    </source>
</evidence>
<evidence type="ECO:0000256" key="1">
    <source>
        <dbReference type="ARBA" id="ARBA00004651"/>
    </source>
</evidence>
<comment type="caution">
    <text evidence="11">The sequence shown here is derived from an EMBL/GenBank/DDBJ whole genome shotgun (WGS) entry which is preliminary data.</text>
</comment>
<comment type="similarity">
    <text evidence="8">Belongs to the NhaC Na(+)/H(+) (TC 2.A.35) antiporter family.</text>
</comment>
<feature type="transmembrane region" description="Helical" evidence="9">
    <location>
        <begin position="12"/>
        <end position="30"/>
    </location>
</feature>
<name>A0A9E2NK15_9FIRM</name>
<dbReference type="GO" id="GO:0005886">
    <property type="term" value="C:plasma membrane"/>
    <property type="evidence" value="ECO:0007669"/>
    <property type="project" value="UniProtKB-SubCell"/>
</dbReference>
<protein>
    <submittedName>
        <fullName evidence="11">Na+/H+ antiporter NhaC family protein</fullName>
    </submittedName>
</protein>
<dbReference type="Proteomes" id="UP000824229">
    <property type="component" value="Unassembled WGS sequence"/>
</dbReference>
<evidence type="ECO:0000256" key="8">
    <source>
        <dbReference type="ARBA" id="ARBA00038435"/>
    </source>
</evidence>
<comment type="subcellular location">
    <subcellularLocation>
        <location evidence="1">Cell membrane</location>
        <topology evidence="1">Multi-pass membrane protein</topology>
    </subcellularLocation>
</comment>
<evidence type="ECO:0000256" key="9">
    <source>
        <dbReference type="SAM" id="Phobius"/>
    </source>
</evidence>
<feature type="transmembrane region" description="Helical" evidence="9">
    <location>
        <begin position="374"/>
        <end position="397"/>
    </location>
</feature>
<sequence>MRKDNSKGNPLALLPLGVFLILFLGVGIATKDFYKMPVLVAFIIATAVAFMFNRKESFNKKIEVFCEGAGHADIMMMCIIFILAGAFAQVAEAMGGVEATVNLSLSFIPSQFLIGGIFLIACFISLSMGTSVGTITALAPIGLGIAEATGIPVPLVTGAIIGGGMFGDNLSMISDTTITAARTQGCDLRDKFKVNFLIVLPAALITVVILTVMSAKYQTGITGEYTYEWIKVLPYIGVLIGALAGVNVFVLLAGGTLFAGLVGVLTGSFDVFEALEATSNGMIGMAEIVILSIIIGGTLELIKRNGGIDYLLGFIKRRIRTRKGAEFGIAALVSLVDMCTANNTIAIVMSGPLAKDIAEEYGIDPRRTASILDIFAACIQGIIPYGAQLLIAAGLVGISPMEILGYLHYPILMGVCGILAIMFGFPKIKK</sequence>
<feature type="domain" description="Na+/H+ antiporter NhaC-like C-terminal" evidence="10">
    <location>
        <begin position="36"/>
        <end position="213"/>
    </location>
</feature>
<feature type="transmembrane region" description="Helical" evidence="9">
    <location>
        <begin position="196"/>
        <end position="215"/>
    </location>
</feature>
<keyword evidence="5 9" id="KW-0812">Transmembrane</keyword>
<keyword evidence="7 9" id="KW-0472">Membrane</keyword>
<proteinExistence type="inferred from homology"/>
<evidence type="ECO:0000256" key="4">
    <source>
        <dbReference type="ARBA" id="ARBA00022475"/>
    </source>
</evidence>
<keyword evidence="4" id="KW-1003">Cell membrane</keyword>
<keyword evidence="6 9" id="KW-1133">Transmembrane helix</keyword>
<evidence type="ECO:0000259" key="10">
    <source>
        <dbReference type="Pfam" id="PF03553"/>
    </source>
</evidence>
<dbReference type="GO" id="GO:0015297">
    <property type="term" value="F:antiporter activity"/>
    <property type="evidence" value="ECO:0007669"/>
    <property type="project" value="UniProtKB-KW"/>
</dbReference>
<dbReference type="Pfam" id="PF03553">
    <property type="entry name" value="Na_H_antiporter"/>
    <property type="match status" value="2"/>
</dbReference>